<dbReference type="AlphaFoldDB" id="A0A0D7BK13"/>
<keyword evidence="3" id="KW-1185">Reference proteome</keyword>
<proteinExistence type="predicted"/>
<feature type="region of interest" description="Disordered" evidence="1">
    <location>
        <begin position="72"/>
        <end position="101"/>
    </location>
</feature>
<protein>
    <submittedName>
        <fullName evidence="2">Uncharacterized protein</fullName>
    </submittedName>
</protein>
<dbReference type="OrthoDB" id="5424209at2759"/>
<accession>A0A0D7BK13</accession>
<evidence type="ECO:0000313" key="3">
    <source>
        <dbReference type="Proteomes" id="UP000054007"/>
    </source>
</evidence>
<dbReference type="EMBL" id="KN880468">
    <property type="protein sequence ID" value="KIY70454.1"/>
    <property type="molecule type" value="Genomic_DNA"/>
</dbReference>
<gene>
    <name evidence="2" type="ORF">CYLTODRAFT_371021</name>
</gene>
<evidence type="ECO:0000313" key="2">
    <source>
        <dbReference type="EMBL" id="KIY70454.1"/>
    </source>
</evidence>
<reference evidence="2 3" key="1">
    <citation type="journal article" date="2015" name="Fungal Genet. Biol.">
        <title>Evolution of novel wood decay mechanisms in Agaricales revealed by the genome sequences of Fistulina hepatica and Cylindrobasidium torrendii.</title>
        <authorList>
            <person name="Floudas D."/>
            <person name="Held B.W."/>
            <person name="Riley R."/>
            <person name="Nagy L.G."/>
            <person name="Koehler G."/>
            <person name="Ransdell A.S."/>
            <person name="Younus H."/>
            <person name="Chow J."/>
            <person name="Chiniquy J."/>
            <person name="Lipzen A."/>
            <person name="Tritt A."/>
            <person name="Sun H."/>
            <person name="Haridas S."/>
            <person name="LaButti K."/>
            <person name="Ohm R.A."/>
            <person name="Kues U."/>
            <person name="Blanchette R.A."/>
            <person name="Grigoriev I.V."/>
            <person name="Minto R.E."/>
            <person name="Hibbett D.S."/>
        </authorList>
    </citation>
    <scope>NUCLEOTIDE SEQUENCE [LARGE SCALE GENOMIC DNA]</scope>
    <source>
        <strain evidence="2 3">FP15055 ss-10</strain>
    </source>
</reference>
<evidence type="ECO:0000256" key="1">
    <source>
        <dbReference type="SAM" id="MobiDB-lite"/>
    </source>
</evidence>
<dbReference type="Proteomes" id="UP000054007">
    <property type="component" value="Unassembled WGS sequence"/>
</dbReference>
<organism evidence="2 3">
    <name type="scientific">Cylindrobasidium torrendii FP15055 ss-10</name>
    <dbReference type="NCBI Taxonomy" id="1314674"/>
    <lineage>
        <taxon>Eukaryota</taxon>
        <taxon>Fungi</taxon>
        <taxon>Dikarya</taxon>
        <taxon>Basidiomycota</taxon>
        <taxon>Agaricomycotina</taxon>
        <taxon>Agaricomycetes</taxon>
        <taxon>Agaricomycetidae</taxon>
        <taxon>Agaricales</taxon>
        <taxon>Marasmiineae</taxon>
        <taxon>Physalacriaceae</taxon>
        <taxon>Cylindrobasidium</taxon>
    </lineage>
</organism>
<sequence length="657" mass="72758">MGVKDMDLETRKKRIIDLSHDELINLGFLGDEASVQVKRIVESVKASPAHLGNITCFMVECVKDQFPVPVRRHSQHGIPSSSRIPTPPDPPARSETLSRDASDAHEIVPPHLISKFERKFYYYGISSDPPELLYRSDLDTNKFYIPPPGARFSKLSRKIPNGVFDSPLNAVWDVVAPQIIASMKNNGVRWSALTTVRFTTVYRDDEASIGPVVIWIAVRPGTMDAQVLRDFTPNIMRILSNANVNEEGAVVVEWYEGEVTKLSGSPSLMPMVHRMNPRFGLNHPFNAALGIPVARQTDNKGEVEQEGTIAFLFKEVKTRDGAPSSRVLAVTNKHVVFDSESERETQYRFDGTNQVRMLVCGGRQYERAVNDLMDAVIKGARQVSLLEEDIEGLRAKEGTADEDSRSLGRVIMALKELEEHNAVRQTLVAEATTEWKDPNDRVFGVVDYGPEISAGPDGYTLDVATVDVDPAKLEHFESNIVDLGDQFDAIELESLFWPVDVEQCSEPIPANMRFPVLSASPRRLVVSPNSEDTNGEPLYVLAKWGSTTHLTLGRYSGMDAYVCDAFGVESREVAVYNYSSTTTKAGRTSGLGDFAGYGDSGALIFTGHREAFAMLHSGIISGESGTTHVTFGTPVWCIVEEILKEYPHANFFGMTHR</sequence>
<name>A0A0D7BK13_9AGAR</name>